<dbReference type="EMBL" id="SNRW01015842">
    <property type="protein sequence ID" value="KAA6369977.1"/>
    <property type="molecule type" value="Genomic_DNA"/>
</dbReference>
<accession>A0A5J4UHS2</accession>
<gene>
    <name evidence="1" type="ORF">EZS28_034496</name>
</gene>
<comment type="caution">
    <text evidence="1">The sequence shown here is derived from an EMBL/GenBank/DDBJ whole genome shotgun (WGS) entry which is preliminary data.</text>
</comment>
<reference evidence="1 2" key="1">
    <citation type="submission" date="2019-03" db="EMBL/GenBank/DDBJ databases">
        <title>Single cell metagenomics reveals metabolic interactions within the superorganism composed of flagellate Streblomastix strix and complex community of Bacteroidetes bacteria on its surface.</title>
        <authorList>
            <person name="Treitli S.C."/>
            <person name="Kolisko M."/>
            <person name="Husnik F."/>
            <person name="Keeling P."/>
            <person name="Hampl V."/>
        </authorList>
    </citation>
    <scope>NUCLEOTIDE SEQUENCE [LARGE SCALE GENOMIC DNA]</scope>
    <source>
        <strain evidence="1">ST1C</strain>
    </source>
</reference>
<evidence type="ECO:0000313" key="1">
    <source>
        <dbReference type="EMBL" id="KAA6369977.1"/>
    </source>
</evidence>
<feature type="non-terminal residue" evidence="1">
    <location>
        <position position="1"/>
    </location>
</feature>
<sequence>SDQFYAYIKGEGIVLLLLKADKTQLIIAYTKGQAYKHLNIKIDSLVSYIKQKNDALLLLNADKIQLIDESTKGEDDALWLLMADKRQLIDANIQGQTDNLKQEDDALLLLKADKQELADAHSKTEDDEIEDDALLDDKLNITDQIDAIFDMNRMHYICGVTDSMSWEKSGNLDIEEDY</sequence>
<organism evidence="1 2">
    <name type="scientific">Streblomastix strix</name>
    <dbReference type="NCBI Taxonomy" id="222440"/>
    <lineage>
        <taxon>Eukaryota</taxon>
        <taxon>Metamonada</taxon>
        <taxon>Preaxostyla</taxon>
        <taxon>Oxymonadida</taxon>
        <taxon>Streblomastigidae</taxon>
        <taxon>Streblomastix</taxon>
    </lineage>
</organism>
<name>A0A5J4UHS2_9EUKA</name>
<protein>
    <submittedName>
        <fullName evidence="1">Uncharacterized protein</fullName>
    </submittedName>
</protein>
<proteinExistence type="predicted"/>
<dbReference type="AlphaFoldDB" id="A0A5J4UHS2"/>
<dbReference type="Proteomes" id="UP000324800">
    <property type="component" value="Unassembled WGS sequence"/>
</dbReference>
<evidence type="ECO:0000313" key="2">
    <source>
        <dbReference type="Proteomes" id="UP000324800"/>
    </source>
</evidence>